<evidence type="ECO:0000313" key="2">
    <source>
        <dbReference type="Proteomes" id="UP000708208"/>
    </source>
</evidence>
<protein>
    <submittedName>
        <fullName evidence="1">Uncharacterized protein</fullName>
    </submittedName>
</protein>
<proteinExistence type="predicted"/>
<reference evidence="1" key="1">
    <citation type="submission" date="2021-06" db="EMBL/GenBank/DDBJ databases">
        <authorList>
            <person name="Hodson N. C."/>
            <person name="Mongue J. A."/>
            <person name="Jaron S. K."/>
        </authorList>
    </citation>
    <scope>NUCLEOTIDE SEQUENCE</scope>
</reference>
<name>A0A8J2KYG8_9HEXA</name>
<accession>A0A8J2KYG8</accession>
<dbReference type="AlphaFoldDB" id="A0A8J2KYG8"/>
<comment type="caution">
    <text evidence="1">The sequence shown here is derived from an EMBL/GenBank/DDBJ whole genome shotgun (WGS) entry which is preliminary data.</text>
</comment>
<organism evidence="1 2">
    <name type="scientific">Allacma fusca</name>
    <dbReference type="NCBI Taxonomy" id="39272"/>
    <lineage>
        <taxon>Eukaryota</taxon>
        <taxon>Metazoa</taxon>
        <taxon>Ecdysozoa</taxon>
        <taxon>Arthropoda</taxon>
        <taxon>Hexapoda</taxon>
        <taxon>Collembola</taxon>
        <taxon>Symphypleona</taxon>
        <taxon>Sminthuridae</taxon>
        <taxon>Allacma</taxon>
    </lineage>
</organism>
<evidence type="ECO:0000313" key="1">
    <source>
        <dbReference type="EMBL" id="CAG7823861.1"/>
    </source>
</evidence>
<dbReference type="Proteomes" id="UP000708208">
    <property type="component" value="Unassembled WGS sequence"/>
</dbReference>
<gene>
    <name evidence="1" type="ORF">AFUS01_LOCUS34052</name>
</gene>
<keyword evidence="2" id="KW-1185">Reference proteome</keyword>
<feature type="non-terminal residue" evidence="1">
    <location>
        <position position="1"/>
    </location>
</feature>
<sequence>MVNNLSCKMPPAPDVWMMDKEWSKIPVELFVTRGNLL</sequence>
<dbReference type="EMBL" id="CAJVCH010530813">
    <property type="protein sequence ID" value="CAG7823861.1"/>
    <property type="molecule type" value="Genomic_DNA"/>
</dbReference>